<dbReference type="Pfam" id="PF09912">
    <property type="entry name" value="DUF2141"/>
    <property type="match status" value="1"/>
</dbReference>
<dbReference type="OrthoDB" id="9788332at2"/>
<evidence type="ECO:0000313" key="1">
    <source>
        <dbReference type="EMBL" id="TXC72528.1"/>
    </source>
</evidence>
<proteinExistence type="predicted"/>
<protein>
    <submittedName>
        <fullName evidence="1">DUF2141 domain-containing protein</fullName>
    </submittedName>
</protein>
<sequence>MAAIALLATTLIGAAPVGRLDIVVGNLRSAKGLVRICLTADPDNFPACVDDARAVTRTVPAKETMIDVAGLPHGQYAFAVIHDENSNAKLDTFAGIPREGFGFSRNPAATFGPPRFAAARFTLDSDAEKQQVRMRYIF</sequence>
<keyword evidence="2" id="KW-1185">Reference proteome</keyword>
<organism evidence="1 2">
    <name type="scientific">Sphingomonas ginsenosidivorax</name>
    <dbReference type="NCBI Taxonomy" id="862135"/>
    <lineage>
        <taxon>Bacteria</taxon>
        <taxon>Pseudomonadati</taxon>
        <taxon>Pseudomonadota</taxon>
        <taxon>Alphaproteobacteria</taxon>
        <taxon>Sphingomonadales</taxon>
        <taxon>Sphingomonadaceae</taxon>
        <taxon>Sphingomonas</taxon>
    </lineage>
</organism>
<accession>A0A5C6UMN1</accession>
<dbReference type="Proteomes" id="UP000321250">
    <property type="component" value="Unassembled WGS sequence"/>
</dbReference>
<evidence type="ECO:0000313" key="2">
    <source>
        <dbReference type="Proteomes" id="UP000321250"/>
    </source>
</evidence>
<dbReference type="EMBL" id="VOQR01000001">
    <property type="protein sequence ID" value="TXC72528.1"/>
    <property type="molecule type" value="Genomic_DNA"/>
</dbReference>
<gene>
    <name evidence="1" type="ORF">FSB78_17420</name>
</gene>
<name>A0A5C6UMN1_9SPHN</name>
<dbReference type="InterPro" id="IPR018673">
    <property type="entry name" value="DUF2141"/>
</dbReference>
<comment type="caution">
    <text evidence="1">The sequence shown here is derived from an EMBL/GenBank/DDBJ whole genome shotgun (WGS) entry which is preliminary data.</text>
</comment>
<dbReference type="AlphaFoldDB" id="A0A5C6UMN1"/>
<dbReference type="RefSeq" id="WP_147083801.1">
    <property type="nucleotide sequence ID" value="NZ_VOQR01000001.1"/>
</dbReference>
<reference evidence="1 2" key="1">
    <citation type="journal article" date="2013" name="Antonie Van Leeuwenhoek">
        <title>Sphingomonas ginsenosidivorax sp. nov., with the ability to transform ginsenosides.</title>
        <authorList>
            <person name="Jin X.F."/>
            <person name="Kim J.K."/>
            <person name="Liu Q.M."/>
            <person name="Kang M.S."/>
            <person name="He D."/>
            <person name="Jin F.X."/>
            <person name="Kim S.C."/>
            <person name="Im W.T."/>
        </authorList>
    </citation>
    <scope>NUCLEOTIDE SEQUENCE [LARGE SCALE GENOMIC DNA]</scope>
    <source>
        <strain evidence="1 2">KHI67</strain>
    </source>
</reference>